<dbReference type="PANTHER" id="PTHR37577:SF1">
    <property type="entry name" value="INTEGRAL MEMBRANE PROTEIN"/>
    <property type="match status" value="1"/>
</dbReference>
<evidence type="ECO:0000313" key="3">
    <source>
        <dbReference type="EMBL" id="RPA72897.1"/>
    </source>
</evidence>
<feature type="region of interest" description="Disordered" evidence="1">
    <location>
        <begin position="344"/>
        <end position="373"/>
    </location>
</feature>
<name>A0A3N4HHB9_ASCIM</name>
<feature type="transmembrane region" description="Helical" evidence="2">
    <location>
        <begin position="435"/>
        <end position="457"/>
    </location>
</feature>
<feature type="transmembrane region" description="Helical" evidence="2">
    <location>
        <begin position="403"/>
        <end position="423"/>
    </location>
</feature>
<keyword evidence="2" id="KW-0812">Transmembrane</keyword>
<keyword evidence="2" id="KW-0472">Membrane</keyword>
<feature type="transmembrane region" description="Helical" evidence="2">
    <location>
        <begin position="276"/>
        <end position="297"/>
    </location>
</feature>
<dbReference type="EMBL" id="ML119841">
    <property type="protein sequence ID" value="RPA72897.1"/>
    <property type="molecule type" value="Genomic_DNA"/>
</dbReference>
<feature type="transmembrane region" description="Helical" evidence="2">
    <location>
        <begin position="74"/>
        <end position="93"/>
    </location>
</feature>
<reference evidence="3 4" key="1">
    <citation type="journal article" date="2018" name="Nat. Ecol. Evol.">
        <title>Pezizomycetes genomes reveal the molecular basis of ectomycorrhizal truffle lifestyle.</title>
        <authorList>
            <person name="Murat C."/>
            <person name="Payen T."/>
            <person name="Noel B."/>
            <person name="Kuo A."/>
            <person name="Morin E."/>
            <person name="Chen J."/>
            <person name="Kohler A."/>
            <person name="Krizsan K."/>
            <person name="Balestrini R."/>
            <person name="Da Silva C."/>
            <person name="Montanini B."/>
            <person name="Hainaut M."/>
            <person name="Levati E."/>
            <person name="Barry K.W."/>
            <person name="Belfiori B."/>
            <person name="Cichocki N."/>
            <person name="Clum A."/>
            <person name="Dockter R.B."/>
            <person name="Fauchery L."/>
            <person name="Guy J."/>
            <person name="Iotti M."/>
            <person name="Le Tacon F."/>
            <person name="Lindquist E.A."/>
            <person name="Lipzen A."/>
            <person name="Malagnac F."/>
            <person name="Mello A."/>
            <person name="Molinier V."/>
            <person name="Miyauchi S."/>
            <person name="Poulain J."/>
            <person name="Riccioni C."/>
            <person name="Rubini A."/>
            <person name="Sitrit Y."/>
            <person name="Splivallo R."/>
            <person name="Traeger S."/>
            <person name="Wang M."/>
            <person name="Zifcakova L."/>
            <person name="Wipf D."/>
            <person name="Zambonelli A."/>
            <person name="Paolocci F."/>
            <person name="Nowrousian M."/>
            <person name="Ottonello S."/>
            <person name="Baldrian P."/>
            <person name="Spatafora J.W."/>
            <person name="Henrissat B."/>
            <person name="Nagy L.G."/>
            <person name="Aury J.M."/>
            <person name="Wincker P."/>
            <person name="Grigoriev I.V."/>
            <person name="Bonfante P."/>
            <person name="Martin F.M."/>
        </authorList>
    </citation>
    <scope>NUCLEOTIDE SEQUENCE [LARGE SCALE GENOMIC DNA]</scope>
    <source>
        <strain evidence="3 4">RN42</strain>
    </source>
</reference>
<feature type="transmembrane region" description="Helical" evidence="2">
    <location>
        <begin position="309"/>
        <end position="333"/>
    </location>
</feature>
<evidence type="ECO:0000256" key="1">
    <source>
        <dbReference type="SAM" id="MobiDB-lite"/>
    </source>
</evidence>
<keyword evidence="2" id="KW-1133">Transmembrane helix</keyword>
<evidence type="ECO:0000256" key="2">
    <source>
        <dbReference type="SAM" id="Phobius"/>
    </source>
</evidence>
<dbReference type="PANTHER" id="PTHR37577">
    <property type="entry name" value="INTEGRAL MEMBRANE PROTEIN"/>
    <property type="match status" value="1"/>
</dbReference>
<accession>A0A3N4HHB9</accession>
<dbReference type="AlphaFoldDB" id="A0A3N4HHB9"/>
<sequence>MRAFHASVTALGDQQLIIGITTLISGITNCQLSFYELRNLVAVAWLSAVVLLMTVVVTGRGAESNPITRRIRALLMFAMLCLLVFITGLYIFADTMRPTLFEATQYFTNIAASDASAKAPDWNPVLNDTILNTLRSNITLSQRRQQENAFAAHFFTDHAMLLVYNAKSGWIQVDYSIGVEGKQIFKLDLFWHRVNRSGNNIRLPAKFDYGAYRRVREEMRWERTYVESLQHLPTSTASTPDGTSHWSNLREQIKYFVLVNWIHLPDAQTISIFWEILWLSFLLVQALTRFGICWVGFKHLKDADTERDIMGWGLGQVMAVTLLLSPVLTWAQIMFDQKDDVHSSSASTKVTPETECATPDPPQGPPRSLTGSTFNSCRKTTMDELSVDEFYRSNTFLQISKPWIYFHLAGTIVLALGQIFKVLEDLTIIHGIYHYFIIIFLVAFGVKLFVAFVKFLMNFLATDDMEILKEICESESSTLPRYQRPNFQTVMNLYRQMKAQQLGKSRAFD</sequence>
<organism evidence="3 4">
    <name type="scientific">Ascobolus immersus RN42</name>
    <dbReference type="NCBI Taxonomy" id="1160509"/>
    <lineage>
        <taxon>Eukaryota</taxon>
        <taxon>Fungi</taxon>
        <taxon>Dikarya</taxon>
        <taxon>Ascomycota</taxon>
        <taxon>Pezizomycotina</taxon>
        <taxon>Pezizomycetes</taxon>
        <taxon>Pezizales</taxon>
        <taxon>Ascobolaceae</taxon>
        <taxon>Ascobolus</taxon>
    </lineage>
</organism>
<dbReference type="InterPro" id="IPR053018">
    <property type="entry name" value="Elsinochrome_Biosynth-Asso"/>
</dbReference>
<dbReference type="Proteomes" id="UP000275078">
    <property type="component" value="Unassembled WGS sequence"/>
</dbReference>
<keyword evidence="4" id="KW-1185">Reference proteome</keyword>
<protein>
    <submittedName>
        <fullName evidence="3">Uncharacterized protein</fullName>
    </submittedName>
</protein>
<feature type="transmembrane region" description="Helical" evidence="2">
    <location>
        <begin position="42"/>
        <end position="62"/>
    </location>
</feature>
<evidence type="ECO:0000313" key="4">
    <source>
        <dbReference type="Proteomes" id="UP000275078"/>
    </source>
</evidence>
<proteinExistence type="predicted"/>
<gene>
    <name evidence="3" type="ORF">BJ508DRAFT_58598</name>
</gene>